<evidence type="ECO:0000313" key="4">
    <source>
        <dbReference type="Proteomes" id="UP000078486"/>
    </source>
</evidence>
<proteinExistence type="inferred from homology"/>
<accession>A0A178IDG0</accession>
<dbReference type="GO" id="GO:0016491">
    <property type="term" value="F:oxidoreductase activity"/>
    <property type="evidence" value="ECO:0007669"/>
    <property type="project" value="UniProtKB-KW"/>
</dbReference>
<dbReference type="SUPFAM" id="SSF51735">
    <property type="entry name" value="NAD(P)-binding Rossmann-fold domains"/>
    <property type="match status" value="1"/>
</dbReference>
<dbReference type="Proteomes" id="UP000078486">
    <property type="component" value="Unassembled WGS sequence"/>
</dbReference>
<dbReference type="RefSeq" id="WP_068772520.1">
    <property type="nucleotide sequence ID" value="NZ_CP109796.1"/>
</dbReference>
<dbReference type="PANTHER" id="PTHR24321:SF8">
    <property type="entry name" value="ESTRADIOL 17-BETA-DEHYDROGENASE 8-RELATED"/>
    <property type="match status" value="1"/>
</dbReference>
<protein>
    <submittedName>
        <fullName evidence="3">3-ketoacyl-ACP reductase</fullName>
    </submittedName>
</protein>
<evidence type="ECO:0000313" key="3">
    <source>
        <dbReference type="EMBL" id="OAM87651.1"/>
    </source>
</evidence>
<gene>
    <name evidence="3" type="ORF">AW736_22330</name>
</gene>
<keyword evidence="2" id="KW-0560">Oxidoreductase</keyword>
<comment type="caution">
    <text evidence="3">The sequence shown here is derived from an EMBL/GenBank/DDBJ whole genome shotgun (WGS) entry which is preliminary data.</text>
</comment>
<dbReference type="PRINTS" id="PR00081">
    <property type="entry name" value="GDHRDH"/>
</dbReference>
<dbReference type="InterPro" id="IPR002347">
    <property type="entry name" value="SDR_fam"/>
</dbReference>
<comment type="similarity">
    <text evidence="1">Belongs to the short-chain dehydrogenases/reductases (SDR) family.</text>
</comment>
<keyword evidence="4" id="KW-1185">Reference proteome</keyword>
<dbReference type="PANTHER" id="PTHR24321">
    <property type="entry name" value="DEHYDROGENASES, SHORT CHAIN"/>
    <property type="match status" value="1"/>
</dbReference>
<evidence type="ECO:0000256" key="1">
    <source>
        <dbReference type="ARBA" id="ARBA00006484"/>
    </source>
</evidence>
<dbReference type="STRING" id="1184151.AW736_22330"/>
<dbReference type="NCBIfam" id="NF005559">
    <property type="entry name" value="PRK07231.1"/>
    <property type="match status" value="1"/>
</dbReference>
<dbReference type="AlphaFoldDB" id="A0A178IDG0"/>
<reference evidence="3 4" key="1">
    <citation type="submission" date="2016-01" db="EMBL/GenBank/DDBJ databases">
        <title>High potential of lignocellulose degradation of a new Verrucomicrobia species.</title>
        <authorList>
            <person name="Wang Y."/>
            <person name="Shi Y."/>
            <person name="Qiu Z."/>
            <person name="Liu S."/>
            <person name="Yang H."/>
        </authorList>
    </citation>
    <scope>NUCLEOTIDE SEQUENCE [LARGE SCALE GENOMIC DNA]</scope>
    <source>
        <strain evidence="3 4">TSB47</strain>
    </source>
</reference>
<dbReference type="NCBIfam" id="NF004202">
    <property type="entry name" value="PRK05653.2-2"/>
    <property type="match status" value="1"/>
</dbReference>
<dbReference type="NCBIfam" id="NF009468">
    <property type="entry name" value="PRK12826.1-4"/>
    <property type="match status" value="1"/>
</dbReference>
<evidence type="ECO:0000256" key="2">
    <source>
        <dbReference type="ARBA" id="ARBA00023002"/>
    </source>
</evidence>
<dbReference type="Gene3D" id="3.40.50.720">
    <property type="entry name" value="NAD(P)-binding Rossmann-like Domain"/>
    <property type="match status" value="1"/>
</dbReference>
<dbReference type="InterPro" id="IPR036291">
    <property type="entry name" value="NAD(P)-bd_dom_sf"/>
</dbReference>
<dbReference type="Pfam" id="PF13561">
    <property type="entry name" value="adh_short_C2"/>
    <property type="match status" value="1"/>
</dbReference>
<dbReference type="EMBL" id="LRRQ01000167">
    <property type="protein sequence ID" value="OAM87651.1"/>
    <property type="molecule type" value="Genomic_DNA"/>
</dbReference>
<dbReference type="CDD" id="cd05233">
    <property type="entry name" value="SDR_c"/>
    <property type="match status" value="1"/>
</dbReference>
<sequence length="263" mass="26788">MQSSLQGKSVIVTGATKGIGKGIARVFAQKGARVVIAGRNAIGGEATAAELRGHVEPGRKNTVTFVQADVTDRAQVEALVAKTVSLYGGLDILCANAGAFPSAKIPDLTEAAWDALFATNVRSLFTCVQVALPHLRKSAAGRVVITSSITGPVTGYPGWAHYGATKAAQLGFLRTAAIELARDGITVNAVLPGNIYTEGLAEVGADYINATKAAIPLGKLGTVDDIGHAAAFLASPEAGFITGQALVVDGGQILPECPAALTA</sequence>
<name>A0A178IDG0_9BACT</name>
<organism evidence="3 4">
    <name type="scientific">Termitidicoccus mucosus</name>
    <dbReference type="NCBI Taxonomy" id="1184151"/>
    <lineage>
        <taxon>Bacteria</taxon>
        <taxon>Pseudomonadati</taxon>
        <taxon>Verrucomicrobiota</taxon>
        <taxon>Opitutia</taxon>
        <taxon>Opitutales</taxon>
        <taxon>Opitutaceae</taxon>
        <taxon>Termitidicoccus</taxon>
    </lineage>
</organism>
<dbReference type="FunFam" id="3.40.50.720:FF:000084">
    <property type="entry name" value="Short-chain dehydrogenase reductase"/>
    <property type="match status" value="1"/>
</dbReference>
<dbReference type="PRINTS" id="PR00080">
    <property type="entry name" value="SDRFAMILY"/>
</dbReference>
<dbReference type="OrthoDB" id="9803333at2"/>